<dbReference type="AlphaFoldDB" id="A0A2G1VLP7"/>
<organism evidence="1 2">
    <name type="scientific">Marinobacter guineae</name>
    <dbReference type="NCBI Taxonomy" id="432303"/>
    <lineage>
        <taxon>Bacteria</taxon>
        <taxon>Pseudomonadati</taxon>
        <taxon>Pseudomonadota</taxon>
        <taxon>Gammaproteobacteria</taxon>
        <taxon>Pseudomonadales</taxon>
        <taxon>Marinobacteraceae</taxon>
        <taxon>Marinobacter</taxon>
    </lineage>
</organism>
<evidence type="ECO:0000313" key="2">
    <source>
        <dbReference type="Proteomes" id="UP000229044"/>
    </source>
</evidence>
<comment type="caution">
    <text evidence="1">The sequence shown here is derived from an EMBL/GenBank/DDBJ whole genome shotgun (WGS) entry which is preliminary data.</text>
</comment>
<keyword evidence="2" id="KW-1185">Reference proteome</keyword>
<name>A0A2G1VLP7_9GAMM</name>
<sequence length="86" mass="9911">MRDIPYVARAEVLTEPAKLKVVRQTHENAKGGTIAMAKKRAKPTQESAIKRDLKTPKYQMRVVEDKTRYKRQRGKAVRAEDFRKAA</sequence>
<protein>
    <submittedName>
        <fullName evidence="1">Uncharacterized protein</fullName>
    </submittedName>
</protein>
<reference evidence="1 2" key="1">
    <citation type="submission" date="2017-09" db="EMBL/GenBank/DDBJ databases">
        <title>The draft genome sequences of Marinobacter guineae M3B.</title>
        <authorList>
            <person name="Cao J."/>
        </authorList>
    </citation>
    <scope>NUCLEOTIDE SEQUENCE [LARGE SCALE GENOMIC DNA]</scope>
    <source>
        <strain evidence="1 2">M3B</strain>
    </source>
</reference>
<evidence type="ECO:0000313" key="1">
    <source>
        <dbReference type="EMBL" id="PHQ27429.1"/>
    </source>
</evidence>
<gene>
    <name evidence="1" type="ORF">CLH62_07640</name>
</gene>
<accession>A0A2G1VLP7</accession>
<dbReference type="Proteomes" id="UP000229044">
    <property type="component" value="Unassembled WGS sequence"/>
</dbReference>
<proteinExistence type="predicted"/>
<dbReference type="EMBL" id="NTFI01000001">
    <property type="protein sequence ID" value="PHQ27429.1"/>
    <property type="molecule type" value="Genomic_DNA"/>
</dbReference>